<dbReference type="HOGENOM" id="CLU_110965_0_0_1"/>
<dbReference type="GO" id="GO:0006357">
    <property type="term" value="P:regulation of transcription by RNA polymerase II"/>
    <property type="evidence" value="ECO:0007669"/>
    <property type="project" value="InterPro"/>
</dbReference>
<dbReference type="InterPro" id="IPR039659">
    <property type="entry name" value="SPT5"/>
</dbReference>
<evidence type="ECO:0000313" key="2">
    <source>
        <dbReference type="EMBL" id="KIJ93027.1"/>
    </source>
</evidence>
<gene>
    <name evidence="2" type="ORF">K443DRAFT_35486</name>
</gene>
<accession>A0A0C9X9T6</accession>
<organism evidence="2 3">
    <name type="scientific">Laccaria amethystina LaAM-08-1</name>
    <dbReference type="NCBI Taxonomy" id="1095629"/>
    <lineage>
        <taxon>Eukaryota</taxon>
        <taxon>Fungi</taxon>
        <taxon>Dikarya</taxon>
        <taxon>Basidiomycota</taxon>
        <taxon>Agaricomycotina</taxon>
        <taxon>Agaricomycetes</taxon>
        <taxon>Agaricomycetidae</taxon>
        <taxon>Agaricales</taxon>
        <taxon>Agaricineae</taxon>
        <taxon>Hydnangiaceae</taxon>
        <taxon>Laccaria</taxon>
    </lineage>
</organism>
<reference evidence="2 3" key="1">
    <citation type="submission" date="2014-04" db="EMBL/GenBank/DDBJ databases">
        <authorList>
            <consortium name="DOE Joint Genome Institute"/>
            <person name="Kuo A."/>
            <person name="Kohler A."/>
            <person name="Nagy L.G."/>
            <person name="Floudas D."/>
            <person name="Copeland A."/>
            <person name="Barry K.W."/>
            <person name="Cichocki N."/>
            <person name="Veneault-Fourrey C."/>
            <person name="LaButti K."/>
            <person name="Lindquist E.A."/>
            <person name="Lipzen A."/>
            <person name="Lundell T."/>
            <person name="Morin E."/>
            <person name="Murat C."/>
            <person name="Sun H."/>
            <person name="Tunlid A."/>
            <person name="Henrissat B."/>
            <person name="Grigoriev I.V."/>
            <person name="Hibbett D.S."/>
            <person name="Martin F."/>
            <person name="Nordberg H.P."/>
            <person name="Cantor M.N."/>
            <person name="Hua S.X."/>
        </authorList>
    </citation>
    <scope>NUCLEOTIDE SEQUENCE [LARGE SCALE GENOMIC DNA]</scope>
    <source>
        <strain evidence="2 3">LaAM-08-1</strain>
    </source>
</reference>
<dbReference type="GO" id="GO:0006368">
    <property type="term" value="P:transcription elongation by RNA polymerase II"/>
    <property type="evidence" value="ECO:0007669"/>
    <property type="project" value="TreeGrafter"/>
</dbReference>
<protein>
    <recommendedName>
        <fullName evidence="1">NGN domain-containing protein</fullName>
    </recommendedName>
</protein>
<dbReference type="PANTHER" id="PTHR11125:SF7">
    <property type="entry name" value="TRANSCRIPTION ELONGATION FACTOR SPT5"/>
    <property type="match status" value="1"/>
</dbReference>
<dbReference type="GO" id="GO:0032044">
    <property type="term" value="C:DSIF complex"/>
    <property type="evidence" value="ECO:0007669"/>
    <property type="project" value="TreeGrafter"/>
</dbReference>
<feature type="non-terminal residue" evidence="2">
    <location>
        <position position="192"/>
    </location>
</feature>
<name>A0A0C9X9T6_9AGAR</name>
<dbReference type="EMBL" id="KN838870">
    <property type="protein sequence ID" value="KIJ93027.1"/>
    <property type="molecule type" value="Genomic_DNA"/>
</dbReference>
<dbReference type="Proteomes" id="UP000054477">
    <property type="component" value="Unassembled WGS sequence"/>
</dbReference>
<dbReference type="Pfam" id="PF03439">
    <property type="entry name" value="Spt5-NGN"/>
    <property type="match status" value="1"/>
</dbReference>
<reference evidence="3" key="2">
    <citation type="submission" date="2015-01" db="EMBL/GenBank/DDBJ databases">
        <title>Evolutionary Origins and Diversification of the Mycorrhizal Mutualists.</title>
        <authorList>
            <consortium name="DOE Joint Genome Institute"/>
            <consortium name="Mycorrhizal Genomics Consortium"/>
            <person name="Kohler A."/>
            <person name="Kuo A."/>
            <person name="Nagy L.G."/>
            <person name="Floudas D."/>
            <person name="Copeland A."/>
            <person name="Barry K.W."/>
            <person name="Cichocki N."/>
            <person name="Veneault-Fourrey C."/>
            <person name="LaButti K."/>
            <person name="Lindquist E.A."/>
            <person name="Lipzen A."/>
            <person name="Lundell T."/>
            <person name="Morin E."/>
            <person name="Murat C."/>
            <person name="Riley R."/>
            <person name="Ohm R."/>
            <person name="Sun H."/>
            <person name="Tunlid A."/>
            <person name="Henrissat B."/>
            <person name="Grigoriev I.V."/>
            <person name="Hibbett D.S."/>
            <person name="Martin F."/>
        </authorList>
    </citation>
    <scope>NUCLEOTIDE SEQUENCE [LARGE SCALE GENOMIC DNA]</scope>
    <source>
        <strain evidence="3">LaAM-08-1</strain>
    </source>
</reference>
<dbReference type="OrthoDB" id="3048815at2759"/>
<sequence>QDNLFDDEEAEPIPGDSHSVRQLFLHEQLRPCNDEPFWMEFLDNGVRNELINNRVLNGEKGLWVVIVKPGYEEHSVFRIYKHLANSRFSPQFQVHSVFGLASSPGRIFFEADSRDTVHDICQGLPNVFPSKIFAISVDPSSILNVPNTYRPMLGSWVRLRKGVFKGDIAVVTKTSPSLLIDVKVVPWVVYEP</sequence>
<dbReference type="InterPro" id="IPR036735">
    <property type="entry name" value="NGN_dom_sf"/>
</dbReference>
<evidence type="ECO:0000313" key="3">
    <source>
        <dbReference type="Proteomes" id="UP000054477"/>
    </source>
</evidence>
<dbReference type="AlphaFoldDB" id="A0A0C9X9T6"/>
<dbReference type="Gene3D" id="3.30.70.940">
    <property type="entry name" value="NusG, N-terminal domain"/>
    <property type="match status" value="1"/>
</dbReference>
<dbReference type="GO" id="GO:0003729">
    <property type="term" value="F:mRNA binding"/>
    <property type="evidence" value="ECO:0007669"/>
    <property type="project" value="TreeGrafter"/>
</dbReference>
<dbReference type="GO" id="GO:0032784">
    <property type="term" value="P:regulation of DNA-templated transcription elongation"/>
    <property type="evidence" value="ECO:0007669"/>
    <property type="project" value="InterPro"/>
</dbReference>
<evidence type="ECO:0000259" key="1">
    <source>
        <dbReference type="Pfam" id="PF03439"/>
    </source>
</evidence>
<feature type="domain" description="NGN" evidence="1">
    <location>
        <begin position="62"/>
        <end position="134"/>
    </location>
</feature>
<proteinExistence type="predicted"/>
<dbReference type="STRING" id="1095629.A0A0C9X9T6"/>
<dbReference type="PANTHER" id="PTHR11125">
    <property type="entry name" value="SUPPRESSOR OF TY 5"/>
    <property type="match status" value="1"/>
</dbReference>
<keyword evidence="3" id="KW-1185">Reference proteome</keyword>
<dbReference type="InterPro" id="IPR005100">
    <property type="entry name" value="NGN-domain"/>
</dbReference>
<feature type="non-terminal residue" evidence="2">
    <location>
        <position position="1"/>
    </location>
</feature>